<keyword evidence="9 12" id="KW-0472">Membrane</keyword>
<evidence type="ECO:0000259" key="14">
    <source>
        <dbReference type="PROSITE" id="PS51371"/>
    </source>
</evidence>
<proteinExistence type="inferred from homology"/>
<name>A0A8T0J8F9_CERPU</name>
<dbReference type="PRINTS" id="PR00762">
    <property type="entry name" value="CLCHANNEL"/>
</dbReference>
<feature type="transmembrane region" description="Helical" evidence="12">
    <location>
        <begin position="170"/>
        <end position="189"/>
    </location>
</feature>
<dbReference type="Gene3D" id="3.10.580.10">
    <property type="entry name" value="CBS-domain"/>
    <property type="match status" value="2"/>
</dbReference>
<dbReference type="SUPFAM" id="SSF81340">
    <property type="entry name" value="Clc chloride channel"/>
    <property type="match status" value="1"/>
</dbReference>
<feature type="transmembrane region" description="Helical" evidence="12">
    <location>
        <begin position="578"/>
        <end position="596"/>
    </location>
</feature>
<feature type="domain" description="CBS" evidence="14">
    <location>
        <begin position="632"/>
        <end position="698"/>
    </location>
</feature>
<evidence type="ECO:0000256" key="1">
    <source>
        <dbReference type="ARBA" id="ARBA00004141"/>
    </source>
</evidence>
<evidence type="ECO:0000256" key="5">
    <source>
        <dbReference type="ARBA" id="ARBA00022737"/>
    </source>
</evidence>
<evidence type="ECO:0000256" key="10">
    <source>
        <dbReference type="ARBA" id="ARBA00023214"/>
    </source>
</evidence>
<dbReference type="Pfam" id="PF00571">
    <property type="entry name" value="CBS"/>
    <property type="match status" value="2"/>
</dbReference>
<keyword evidence="3 12" id="KW-0813">Transport</keyword>
<feature type="transmembrane region" description="Helical" evidence="12">
    <location>
        <begin position="146"/>
        <end position="164"/>
    </location>
</feature>
<comment type="similarity">
    <text evidence="2 12">Belongs to the chloride channel (TC 2.A.49) family.</text>
</comment>
<dbReference type="Gene3D" id="1.10.3080.10">
    <property type="entry name" value="Clc chloride channel"/>
    <property type="match status" value="1"/>
</dbReference>
<comment type="subcellular location">
    <subcellularLocation>
        <location evidence="1 12">Membrane</location>
        <topology evidence="1 12">Multi-pass membrane protein</topology>
    </subcellularLocation>
</comment>
<dbReference type="Proteomes" id="UP000822688">
    <property type="component" value="Chromosome 1"/>
</dbReference>
<keyword evidence="5" id="KW-0677">Repeat</keyword>
<dbReference type="Pfam" id="PF00654">
    <property type="entry name" value="Voltage_CLC"/>
    <property type="match status" value="1"/>
</dbReference>
<evidence type="ECO:0000313" key="15">
    <source>
        <dbReference type="EMBL" id="KAG0591526.1"/>
    </source>
</evidence>
<dbReference type="CDD" id="cd04591">
    <property type="entry name" value="CBS_pair_voltage-gated_CLC_euk_bac"/>
    <property type="match status" value="1"/>
</dbReference>
<feature type="transmembrane region" description="Helical" evidence="12">
    <location>
        <begin position="405"/>
        <end position="423"/>
    </location>
</feature>
<feature type="transmembrane region" description="Helical" evidence="12">
    <location>
        <begin position="103"/>
        <end position="126"/>
    </location>
</feature>
<dbReference type="InterPro" id="IPR000644">
    <property type="entry name" value="CBS_dom"/>
</dbReference>
<feature type="compositionally biased region" description="Basic and acidic residues" evidence="13">
    <location>
        <begin position="863"/>
        <end position="873"/>
    </location>
</feature>
<keyword evidence="8 11" id="KW-0129">CBS domain</keyword>
<evidence type="ECO:0000256" key="7">
    <source>
        <dbReference type="ARBA" id="ARBA00023065"/>
    </source>
</evidence>
<feature type="region of interest" description="Disordered" evidence="13">
    <location>
        <begin position="863"/>
        <end position="905"/>
    </location>
</feature>
<evidence type="ECO:0000256" key="12">
    <source>
        <dbReference type="RuleBase" id="RU361221"/>
    </source>
</evidence>
<evidence type="ECO:0000256" key="8">
    <source>
        <dbReference type="ARBA" id="ARBA00023122"/>
    </source>
</evidence>
<dbReference type="InterPro" id="IPR046342">
    <property type="entry name" value="CBS_dom_sf"/>
</dbReference>
<evidence type="ECO:0000256" key="13">
    <source>
        <dbReference type="SAM" id="MobiDB-lite"/>
    </source>
</evidence>
<evidence type="ECO:0000256" key="9">
    <source>
        <dbReference type="ARBA" id="ARBA00023136"/>
    </source>
</evidence>
<gene>
    <name evidence="15" type="ORF">KC19_1G181100</name>
</gene>
<evidence type="ECO:0000256" key="11">
    <source>
        <dbReference type="PROSITE-ProRule" id="PRU00703"/>
    </source>
</evidence>
<feature type="transmembrane region" description="Helical" evidence="12">
    <location>
        <begin position="485"/>
        <end position="506"/>
    </location>
</feature>
<organism evidence="15 16">
    <name type="scientific">Ceratodon purpureus</name>
    <name type="common">Fire moss</name>
    <name type="synonym">Dicranum purpureum</name>
    <dbReference type="NCBI Taxonomy" id="3225"/>
    <lineage>
        <taxon>Eukaryota</taxon>
        <taxon>Viridiplantae</taxon>
        <taxon>Streptophyta</taxon>
        <taxon>Embryophyta</taxon>
        <taxon>Bryophyta</taxon>
        <taxon>Bryophytina</taxon>
        <taxon>Bryopsida</taxon>
        <taxon>Dicranidae</taxon>
        <taxon>Pseudoditrichales</taxon>
        <taxon>Ditrichaceae</taxon>
        <taxon>Ceratodon</taxon>
    </lineage>
</organism>
<dbReference type="InterPro" id="IPR001807">
    <property type="entry name" value="ClC"/>
</dbReference>
<dbReference type="SMART" id="SM00116">
    <property type="entry name" value="CBS"/>
    <property type="match status" value="2"/>
</dbReference>
<feature type="transmembrane region" description="Helical" evidence="12">
    <location>
        <begin position="548"/>
        <end position="571"/>
    </location>
</feature>
<feature type="transmembrane region" description="Helical" evidence="12">
    <location>
        <begin position="364"/>
        <end position="384"/>
    </location>
</feature>
<evidence type="ECO:0000313" key="16">
    <source>
        <dbReference type="Proteomes" id="UP000822688"/>
    </source>
</evidence>
<dbReference type="PANTHER" id="PTHR11689">
    <property type="entry name" value="CHLORIDE CHANNEL PROTEIN CLC FAMILY MEMBER"/>
    <property type="match status" value="1"/>
</dbReference>
<dbReference type="EMBL" id="CM026421">
    <property type="protein sequence ID" value="KAG0591526.1"/>
    <property type="molecule type" value="Genomic_DNA"/>
</dbReference>
<evidence type="ECO:0000256" key="2">
    <source>
        <dbReference type="ARBA" id="ARBA00009476"/>
    </source>
</evidence>
<accession>A0A8T0J8F9</accession>
<feature type="domain" description="CBS" evidence="14">
    <location>
        <begin position="806"/>
        <end position="862"/>
    </location>
</feature>
<dbReference type="GO" id="GO:0016020">
    <property type="term" value="C:membrane"/>
    <property type="evidence" value="ECO:0007669"/>
    <property type="project" value="UniProtKB-SubCell"/>
</dbReference>
<dbReference type="InterPro" id="IPR014743">
    <property type="entry name" value="Cl-channel_core"/>
</dbReference>
<dbReference type="FunFam" id="1.10.3080.10:FF:000022">
    <property type="entry name" value="Chloride channel protein"/>
    <property type="match status" value="1"/>
</dbReference>
<comment type="caution">
    <text evidence="15">The sequence shown here is derived from an EMBL/GenBank/DDBJ whole genome shotgun (WGS) entry which is preliminary data.</text>
</comment>
<feature type="compositionally biased region" description="Polar residues" evidence="13">
    <location>
        <begin position="8"/>
        <end position="26"/>
    </location>
</feature>
<keyword evidence="6 12" id="KW-1133">Transmembrane helix</keyword>
<evidence type="ECO:0000256" key="6">
    <source>
        <dbReference type="ARBA" id="ARBA00022989"/>
    </source>
</evidence>
<keyword evidence="16" id="KW-1185">Reference proteome</keyword>
<feature type="transmembrane region" description="Helical" evidence="12">
    <location>
        <begin position="513"/>
        <end position="536"/>
    </location>
</feature>
<protein>
    <recommendedName>
        <fullName evidence="12">Chloride channel protein</fullName>
    </recommendedName>
</protein>
<dbReference type="GO" id="GO:0005254">
    <property type="term" value="F:chloride channel activity"/>
    <property type="evidence" value="ECO:0007669"/>
    <property type="project" value="UniProtKB-UniRule"/>
</dbReference>
<evidence type="ECO:0000256" key="4">
    <source>
        <dbReference type="ARBA" id="ARBA00022692"/>
    </source>
</evidence>
<dbReference type="PROSITE" id="PS51371">
    <property type="entry name" value="CBS"/>
    <property type="match status" value="2"/>
</dbReference>
<keyword evidence="10 12" id="KW-0868">Chloride</keyword>
<reference evidence="15" key="1">
    <citation type="submission" date="2020-06" db="EMBL/GenBank/DDBJ databases">
        <title>WGS assembly of Ceratodon purpureus strain R40.</title>
        <authorList>
            <person name="Carey S.B."/>
            <person name="Jenkins J."/>
            <person name="Shu S."/>
            <person name="Lovell J.T."/>
            <person name="Sreedasyam A."/>
            <person name="Maumus F."/>
            <person name="Tiley G.P."/>
            <person name="Fernandez-Pozo N."/>
            <person name="Barry K."/>
            <person name="Chen C."/>
            <person name="Wang M."/>
            <person name="Lipzen A."/>
            <person name="Daum C."/>
            <person name="Saski C.A."/>
            <person name="Payton A.C."/>
            <person name="Mcbreen J.C."/>
            <person name="Conrad R.E."/>
            <person name="Kollar L.M."/>
            <person name="Olsson S."/>
            <person name="Huttunen S."/>
            <person name="Landis J.B."/>
            <person name="Wickett N.J."/>
            <person name="Johnson M.G."/>
            <person name="Rensing S.A."/>
            <person name="Grimwood J."/>
            <person name="Schmutz J."/>
            <person name="Mcdaniel S.F."/>
        </authorList>
    </citation>
    <scope>NUCLEOTIDE SEQUENCE</scope>
    <source>
        <strain evidence="15">R40</strain>
    </source>
</reference>
<dbReference type="PANTHER" id="PTHR11689:SF161">
    <property type="entry name" value="CHLORIDE CHANNEL PROTEIN"/>
    <property type="match status" value="1"/>
</dbReference>
<dbReference type="AlphaFoldDB" id="A0A8T0J8F9"/>
<keyword evidence="4 12" id="KW-0812">Transmembrane</keyword>
<sequence length="905" mass="101414">MKPPRRVSWTNLQEQDQGTSGGSSQRDPTDTHLNMDDTDFEADVPLLYDQGYGCSENQEINAPSDDDVGVESLDYDPIHNVVYEKLKKRQYSRKFYGYTGLTLAKWTITITIGLLVGLIAFIIEFLQEFIITVKKEWTERLLDRGLWLVFFNYTAIGVTLVLLSSCLVMFWAPAAAGGGVTLVMAYLNGNDIPDFFRHRTLFTKILGTICTISSGLPIGQEGPMVHVGGAIASELTWMHGRSLTRERNVPAPQSWWETWREKLRRLTPKAWIFDFYNDKDRREFISAGAAAGLAAAFGAPIGGVLFSMEEASSFWSRKVMWRSLICTTCATVTLSWLNQRRFSFSLPGTISFQGLKPEFDIIDLPLFVVTSVFAGVIGACLNIIHDWLAQFRPSSKHRAMRVLEACLVTFISVAAIFMLPHHFGHCLPIQKGQEGDEFWYRYTCPLPDQETGVSYYNDLASLYFAVPRQTIQQLLALGDAGDSPFTISSLSIHSSSFLFLFILAYGIAAPGGIFMPSIMVGASFGAFLGRIFQVFFPGWSVQPGMHALVGATAMLGGVFRTTISLVVIMVEGTGGIEFLLPVILAIVLSNWVAHYIHSAGAYESDLERIGEVHFLQSEPSQKFDLVSARDIMASDVICFKEITSVTEVVSVLRETCHNGFPIIRHTHDPDAYNPDGQLVGVILRHQILLLLERRAIFEADAATLNLPMRHGAGLQLPRLTSKQRSLDRLMRVYHHVHYPHRRYLSSRPEAVTELEIDELLQEFAMPTVNGSSSNTNLEEGRSKCEDVEQAANHSGKELAIDFRPWMNRAPLTVRAETSARRVYIIFRTLGLRHLCVTDASNRVIGIITRKDIAKAHREHMELEIDPDTPKDSADNENSQSFGGRSFHLRSSFKERSPRDVLYSQM</sequence>
<feature type="transmembrane region" description="Helical" evidence="12">
    <location>
        <begin position="284"/>
        <end position="307"/>
    </location>
</feature>
<feature type="region of interest" description="Disordered" evidence="13">
    <location>
        <begin position="1"/>
        <end position="36"/>
    </location>
</feature>
<dbReference type="InterPro" id="IPR051280">
    <property type="entry name" value="Cl-channel/antiporter"/>
</dbReference>
<evidence type="ECO:0000256" key="3">
    <source>
        <dbReference type="ARBA" id="ARBA00022448"/>
    </source>
</evidence>
<dbReference type="SUPFAM" id="SSF54631">
    <property type="entry name" value="CBS-domain pair"/>
    <property type="match status" value="1"/>
</dbReference>
<keyword evidence="7 12" id="KW-0406">Ion transport</keyword>